<dbReference type="Proteomes" id="UP000615989">
    <property type="component" value="Unassembled WGS sequence"/>
</dbReference>
<name>A0ABX1PSE3_9RHOO</name>
<reference evidence="2" key="1">
    <citation type="submission" date="2019-12" db="EMBL/GenBank/DDBJ databases">
        <title>Comparative genomics gives insights into the taxonomy of the Azoarcus-Aromatoleum group and reveals separate origins of nif in the plant-associated Azoarcus and non-plant-associated Aromatoleum sub-groups.</title>
        <authorList>
            <person name="Lafos M."/>
            <person name="Maluk M."/>
            <person name="Batista M."/>
            <person name="Junghare M."/>
            <person name="Carmona M."/>
            <person name="Faoro H."/>
            <person name="Cruz L.M."/>
            <person name="Battistoni F."/>
            <person name="De Souza E."/>
            <person name="Pedrosa F."/>
            <person name="Chen W.-M."/>
            <person name="Poole P.S."/>
            <person name="Dixon R.A."/>
            <person name="James E.K."/>
        </authorList>
    </citation>
    <scope>NUCLEOTIDE SEQUENCE</scope>
    <source>
        <strain evidence="2">LuFRes1</strain>
    </source>
</reference>
<evidence type="ECO:0000313" key="3">
    <source>
        <dbReference type="Proteomes" id="UP000615989"/>
    </source>
</evidence>
<protein>
    <submittedName>
        <fullName evidence="2">RES domain-containing protein</fullName>
    </submittedName>
</protein>
<accession>A0ABX1PSE3</accession>
<proteinExistence type="predicted"/>
<comment type="caution">
    <text evidence="2">The sequence shown here is derived from an EMBL/GenBank/DDBJ whole genome shotgun (WGS) entry which is preliminary data.</text>
</comment>
<sequence>MLTVWRLLTARFAETAFSGEGARLYGGRWNRKGTPMVYTAGSQSLAMLEMLVQDEPLRARYVMIPATLPKNLKIERIVAEDLPGDWRSLAAREPLQAIGSEWGKRKSAAVLAVPSAVIPSETNYLLNPLHPSFARIGIGQPQEFITDLRLFGTRDSGFDRTE</sequence>
<gene>
    <name evidence="2" type="ORF">GO606_19150</name>
</gene>
<feature type="domain" description="RES" evidence="1">
    <location>
        <begin position="16"/>
        <end position="140"/>
    </location>
</feature>
<dbReference type="RefSeq" id="WP_169120225.1">
    <property type="nucleotide sequence ID" value="NZ_WTVG02000035.1"/>
</dbReference>
<evidence type="ECO:0000259" key="1">
    <source>
        <dbReference type="SMART" id="SM00953"/>
    </source>
</evidence>
<dbReference type="Pfam" id="PF08808">
    <property type="entry name" value="RES"/>
    <property type="match status" value="1"/>
</dbReference>
<keyword evidence="3" id="KW-1185">Reference proteome</keyword>
<evidence type="ECO:0000313" key="2">
    <source>
        <dbReference type="EMBL" id="NMG26783.1"/>
    </source>
</evidence>
<dbReference type="InterPro" id="IPR014914">
    <property type="entry name" value="RES_dom"/>
</dbReference>
<dbReference type="SMART" id="SM00953">
    <property type="entry name" value="RES"/>
    <property type="match status" value="1"/>
</dbReference>
<organism evidence="2 3">
    <name type="scientific">Aromatoleum anaerobium</name>
    <dbReference type="NCBI Taxonomy" id="182180"/>
    <lineage>
        <taxon>Bacteria</taxon>
        <taxon>Pseudomonadati</taxon>
        <taxon>Pseudomonadota</taxon>
        <taxon>Betaproteobacteria</taxon>
        <taxon>Rhodocyclales</taxon>
        <taxon>Rhodocyclaceae</taxon>
        <taxon>Aromatoleum</taxon>
    </lineage>
</organism>
<dbReference type="EMBL" id="WTVG01000092">
    <property type="protein sequence ID" value="NMG26783.1"/>
    <property type="molecule type" value="Genomic_DNA"/>
</dbReference>